<dbReference type="InterPro" id="IPR004276">
    <property type="entry name" value="GlycoTrans_28_N"/>
</dbReference>
<evidence type="ECO:0000259" key="4">
    <source>
        <dbReference type="Pfam" id="PF06722"/>
    </source>
</evidence>
<gene>
    <name evidence="5" type="ORF">ACFQ16_13080</name>
</gene>
<dbReference type="CDD" id="cd03784">
    <property type="entry name" value="GT1_Gtf-like"/>
    <property type="match status" value="1"/>
</dbReference>
<dbReference type="InterPro" id="IPR010610">
    <property type="entry name" value="EryCIII-like_C"/>
</dbReference>
<evidence type="ECO:0000313" key="5">
    <source>
        <dbReference type="EMBL" id="MFD0920681.1"/>
    </source>
</evidence>
<evidence type="ECO:0000256" key="1">
    <source>
        <dbReference type="ARBA" id="ARBA00004660"/>
    </source>
</evidence>
<dbReference type="InterPro" id="IPR050426">
    <property type="entry name" value="Glycosyltransferase_28"/>
</dbReference>
<proteinExistence type="predicted"/>
<dbReference type="Pfam" id="PF06722">
    <property type="entry name" value="EryCIII-like_C"/>
    <property type="match status" value="1"/>
</dbReference>
<accession>A0ABW3FV91</accession>
<comment type="caution">
    <text evidence="5">The sequence shown here is derived from an EMBL/GenBank/DDBJ whole genome shotgun (WGS) entry which is preliminary data.</text>
</comment>
<dbReference type="Gene3D" id="3.40.50.2000">
    <property type="entry name" value="Glycogen Phosphorylase B"/>
    <property type="match status" value="2"/>
</dbReference>
<keyword evidence="2" id="KW-0045">Antibiotic biosynthesis</keyword>
<organism evidence="5 6">
    <name type="scientific">Saccharopolyspora rosea</name>
    <dbReference type="NCBI Taxonomy" id="524884"/>
    <lineage>
        <taxon>Bacteria</taxon>
        <taxon>Bacillati</taxon>
        <taxon>Actinomycetota</taxon>
        <taxon>Actinomycetes</taxon>
        <taxon>Pseudonocardiales</taxon>
        <taxon>Pseudonocardiaceae</taxon>
        <taxon>Saccharopolyspora</taxon>
    </lineage>
</organism>
<evidence type="ECO:0000313" key="6">
    <source>
        <dbReference type="Proteomes" id="UP001597018"/>
    </source>
</evidence>
<feature type="domain" description="Erythromycin biosynthesis protein CIII-like C-terminal" evidence="4">
    <location>
        <begin position="303"/>
        <end position="405"/>
    </location>
</feature>
<dbReference type="Pfam" id="PF03033">
    <property type="entry name" value="Glyco_transf_28"/>
    <property type="match status" value="1"/>
</dbReference>
<dbReference type="RefSeq" id="WP_345600231.1">
    <property type="nucleotide sequence ID" value="NZ_BAABLT010000006.1"/>
</dbReference>
<evidence type="ECO:0000256" key="2">
    <source>
        <dbReference type="ARBA" id="ARBA00023194"/>
    </source>
</evidence>
<dbReference type="PANTHER" id="PTHR48050:SF13">
    <property type="entry name" value="STEROL 3-BETA-GLUCOSYLTRANSFERASE UGT80A2"/>
    <property type="match status" value="1"/>
</dbReference>
<keyword evidence="6" id="KW-1185">Reference proteome</keyword>
<name>A0ABW3FV91_9PSEU</name>
<sequence length="426" mass="47784">MRALVYAWGTRGDVQPYLALGRALARAGHDAVLVAPARFAPLAAEHGIELAPWNDEALDLMNRPDVREMLAHDDQGGDQVERTRRFLREETFRLYGAQLDDLWRAASDGADVVVHSQISAQAIGQVAEKLRVPDVWATLYPDYAPSGYYPSPMRSPRWPRSRLANRLSHLRYRRARPDPRLRAELDRWRAGTLRLPPRRRRRRADSLLHCFSRHVLPPAPDWPSWVHTTGFWNLPRRPDWRPDEELERFLAVGEPPICVGFSSQAGNDPAGVGQRVLRAVRRVGVRAVVVTGWGGIEIPDPGPDVLVVDQVPFDWLFARVRAVVHPCGAGTFNLALAAGTPQVTCPFMSEQMWWAERLHRLGVCPEPIRLRDLTAESLAAALERALTDESVRRSAARMRERVRSEGGADAAVAVLERIVGRTGCPQ</sequence>
<dbReference type="EMBL" id="JBHTIW010000008">
    <property type="protein sequence ID" value="MFD0920681.1"/>
    <property type="molecule type" value="Genomic_DNA"/>
</dbReference>
<dbReference type="PANTHER" id="PTHR48050">
    <property type="entry name" value="STEROL 3-BETA-GLUCOSYLTRANSFERASE"/>
    <property type="match status" value="1"/>
</dbReference>
<dbReference type="Proteomes" id="UP001597018">
    <property type="component" value="Unassembled WGS sequence"/>
</dbReference>
<dbReference type="InterPro" id="IPR002213">
    <property type="entry name" value="UDP_glucos_trans"/>
</dbReference>
<dbReference type="SUPFAM" id="SSF53756">
    <property type="entry name" value="UDP-Glycosyltransferase/glycogen phosphorylase"/>
    <property type="match status" value="1"/>
</dbReference>
<reference evidence="6" key="1">
    <citation type="journal article" date="2019" name="Int. J. Syst. Evol. Microbiol.">
        <title>The Global Catalogue of Microorganisms (GCM) 10K type strain sequencing project: providing services to taxonomists for standard genome sequencing and annotation.</title>
        <authorList>
            <consortium name="The Broad Institute Genomics Platform"/>
            <consortium name="The Broad Institute Genome Sequencing Center for Infectious Disease"/>
            <person name="Wu L."/>
            <person name="Ma J."/>
        </authorList>
    </citation>
    <scope>NUCLEOTIDE SEQUENCE [LARGE SCALE GENOMIC DNA]</scope>
    <source>
        <strain evidence="6">CCUG 56401</strain>
    </source>
</reference>
<comment type="pathway">
    <text evidence="1">Antibiotic biosynthesis; vancomycin biosynthesis.</text>
</comment>
<evidence type="ECO:0000259" key="3">
    <source>
        <dbReference type="Pfam" id="PF03033"/>
    </source>
</evidence>
<protein>
    <submittedName>
        <fullName evidence="5">Glycosyltransferase</fullName>
    </submittedName>
</protein>
<feature type="domain" description="Glycosyltransferase family 28 N-terminal" evidence="3">
    <location>
        <begin position="5"/>
        <end position="89"/>
    </location>
</feature>